<dbReference type="PANTHER" id="PTHR11439:SF455">
    <property type="entry name" value="RLK (RECEPTOR-LIKE PROTEIN KINASE) 8, PUTATIVE-RELATED"/>
    <property type="match status" value="1"/>
</dbReference>
<keyword evidence="2" id="KW-1185">Reference proteome</keyword>
<evidence type="ECO:0000313" key="2">
    <source>
        <dbReference type="Proteomes" id="UP000515124"/>
    </source>
</evidence>
<sequence>MGTRLRDGITQPKHHTNGTIRYPIPRALLTVLENTEPTCFSQATTHPKWCAAMSEEINALLRNKTWSLVPPSSNHTPVECKWVFRIKRNSDGTIERYKARLVAKGYHQCPGIDYSETFSPVVKPPIIRTPPGFVDPAHPHHVCKLHKSLYGLKQAPRAWLIRISTFLLSVGFHRSLADSSLFILRHASRTMFLLLYVDDIVITGSDSSLLQTFIALLGHNFDIKDLSPLSYFLGLQVHSQDGALHLNQLQYAHDLLQKSNLIHAQPAPTPLAAKPLLTATKGALLDSPTEYCELVGSLQYLTLTRPDISFAVNTVAQFMSSPRSTHMVAVKRILRYVKGTLDFGLTFQPQHASSRLLVYSDADWAGCPDLLRSTTGYLIYLGSNLISWCSKKQPTVSRSSAESEYRTLAHA</sequence>
<evidence type="ECO:0000313" key="3">
    <source>
        <dbReference type="RefSeq" id="XP_021827589.1"/>
    </source>
</evidence>
<dbReference type="Pfam" id="PF07727">
    <property type="entry name" value="RVT_2"/>
    <property type="match status" value="1"/>
</dbReference>
<name>A0A6P5TKH0_PRUAV</name>
<accession>A0A6P5TKH0</accession>
<dbReference type="InterPro" id="IPR013103">
    <property type="entry name" value="RVT_2"/>
</dbReference>
<protein>
    <submittedName>
        <fullName evidence="3">Uncharacterized protein LOC110768200</fullName>
    </submittedName>
</protein>
<dbReference type="Proteomes" id="UP000515124">
    <property type="component" value="Unplaced"/>
</dbReference>
<gene>
    <name evidence="3" type="primary">LOC110768200</name>
</gene>
<dbReference type="AlphaFoldDB" id="A0A6P5TKH0"/>
<dbReference type="SUPFAM" id="SSF56672">
    <property type="entry name" value="DNA/RNA polymerases"/>
    <property type="match status" value="1"/>
</dbReference>
<dbReference type="GeneID" id="110768200"/>
<evidence type="ECO:0000259" key="1">
    <source>
        <dbReference type="Pfam" id="PF07727"/>
    </source>
</evidence>
<dbReference type="CDD" id="cd09272">
    <property type="entry name" value="RNase_HI_RT_Ty1"/>
    <property type="match status" value="1"/>
</dbReference>
<dbReference type="PANTHER" id="PTHR11439">
    <property type="entry name" value="GAG-POL-RELATED RETROTRANSPOSON"/>
    <property type="match status" value="1"/>
</dbReference>
<feature type="domain" description="Reverse transcriptase Ty1/copia-type" evidence="1">
    <location>
        <begin position="127"/>
        <end position="271"/>
    </location>
</feature>
<dbReference type="KEGG" id="pavi:110768200"/>
<dbReference type="RefSeq" id="XP_021827589.1">
    <property type="nucleotide sequence ID" value="XM_021971897.1"/>
</dbReference>
<reference evidence="3" key="1">
    <citation type="submission" date="2025-08" db="UniProtKB">
        <authorList>
            <consortium name="RefSeq"/>
        </authorList>
    </citation>
    <scope>IDENTIFICATION</scope>
</reference>
<proteinExistence type="predicted"/>
<dbReference type="InterPro" id="IPR043502">
    <property type="entry name" value="DNA/RNA_pol_sf"/>
</dbReference>
<organism evidence="2 3">
    <name type="scientific">Prunus avium</name>
    <name type="common">Cherry</name>
    <name type="synonym">Cerasus avium</name>
    <dbReference type="NCBI Taxonomy" id="42229"/>
    <lineage>
        <taxon>Eukaryota</taxon>
        <taxon>Viridiplantae</taxon>
        <taxon>Streptophyta</taxon>
        <taxon>Embryophyta</taxon>
        <taxon>Tracheophyta</taxon>
        <taxon>Spermatophyta</taxon>
        <taxon>Magnoliopsida</taxon>
        <taxon>eudicotyledons</taxon>
        <taxon>Gunneridae</taxon>
        <taxon>Pentapetalae</taxon>
        <taxon>rosids</taxon>
        <taxon>fabids</taxon>
        <taxon>Rosales</taxon>
        <taxon>Rosaceae</taxon>
        <taxon>Amygdaloideae</taxon>
        <taxon>Amygdaleae</taxon>
        <taxon>Prunus</taxon>
    </lineage>
</organism>